<feature type="compositionally biased region" description="Basic residues" evidence="1">
    <location>
        <begin position="1"/>
        <end position="20"/>
    </location>
</feature>
<evidence type="ECO:0000313" key="3">
    <source>
        <dbReference type="Proteomes" id="UP001372834"/>
    </source>
</evidence>
<feature type="compositionally biased region" description="Basic residues" evidence="1">
    <location>
        <begin position="43"/>
        <end position="59"/>
    </location>
</feature>
<evidence type="ECO:0000313" key="2">
    <source>
        <dbReference type="EMBL" id="KAK6625126.1"/>
    </source>
</evidence>
<gene>
    <name evidence="2" type="ORF">RUM43_005417</name>
</gene>
<evidence type="ECO:0000256" key="1">
    <source>
        <dbReference type="SAM" id="MobiDB-lite"/>
    </source>
</evidence>
<protein>
    <submittedName>
        <fullName evidence="2">Uncharacterized protein</fullName>
    </submittedName>
</protein>
<reference evidence="2 3" key="1">
    <citation type="submission" date="2023-10" db="EMBL/GenBank/DDBJ databases">
        <title>Genomes of two closely related lineages of the louse Polyplax serrata with different host specificities.</title>
        <authorList>
            <person name="Martinu J."/>
            <person name="Tarabai H."/>
            <person name="Stefka J."/>
            <person name="Hypsa V."/>
        </authorList>
    </citation>
    <scope>NUCLEOTIDE SEQUENCE [LARGE SCALE GENOMIC DNA]</scope>
    <source>
        <strain evidence="2">HR10_N</strain>
    </source>
</reference>
<comment type="caution">
    <text evidence="2">The sequence shown here is derived from an EMBL/GenBank/DDBJ whole genome shotgun (WGS) entry which is preliminary data.</text>
</comment>
<dbReference type="EMBL" id="JAWJWE010000037">
    <property type="protein sequence ID" value="KAK6625126.1"/>
    <property type="molecule type" value="Genomic_DNA"/>
</dbReference>
<feature type="region of interest" description="Disordered" evidence="1">
    <location>
        <begin position="91"/>
        <end position="110"/>
    </location>
</feature>
<feature type="region of interest" description="Disordered" evidence="1">
    <location>
        <begin position="1"/>
        <end position="59"/>
    </location>
</feature>
<organism evidence="2 3">
    <name type="scientific">Polyplax serrata</name>
    <name type="common">Common mouse louse</name>
    <dbReference type="NCBI Taxonomy" id="468196"/>
    <lineage>
        <taxon>Eukaryota</taxon>
        <taxon>Metazoa</taxon>
        <taxon>Ecdysozoa</taxon>
        <taxon>Arthropoda</taxon>
        <taxon>Hexapoda</taxon>
        <taxon>Insecta</taxon>
        <taxon>Pterygota</taxon>
        <taxon>Neoptera</taxon>
        <taxon>Paraneoptera</taxon>
        <taxon>Psocodea</taxon>
        <taxon>Troctomorpha</taxon>
        <taxon>Phthiraptera</taxon>
        <taxon>Anoplura</taxon>
        <taxon>Polyplacidae</taxon>
        <taxon>Polyplax</taxon>
    </lineage>
</organism>
<proteinExistence type="predicted"/>
<sequence length="110" mass="13458">MRKFPTAKRRKKKRKEKRKPIIPFLSSLSWRRQKQEWQQQQEKKKRRRSRMRQKPERIRKKKIIHFAKLSGKIPESFQLLLGSLCIPQEWKNEATPRGNPSTRGIIRKKE</sequence>
<dbReference type="AlphaFoldDB" id="A0AAN8P988"/>
<name>A0AAN8P988_POLSC</name>
<accession>A0AAN8P988</accession>
<dbReference type="Proteomes" id="UP001372834">
    <property type="component" value="Unassembled WGS sequence"/>
</dbReference>